<organism evidence="1 2">
    <name type="scientific">Portunus trituberculatus</name>
    <name type="common">Swimming crab</name>
    <name type="synonym">Neptunus trituberculatus</name>
    <dbReference type="NCBI Taxonomy" id="210409"/>
    <lineage>
        <taxon>Eukaryota</taxon>
        <taxon>Metazoa</taxon>
        <taxon>Ecdysozoa</taxon>
        <taxon>Arthropoda</taxon>
        <taxon>Crustacea</taxon>
        <taxon>Multicrustacea</taxon>
        <taxon>Malacostraca</taxon>
        <taxon>Eumalacostraca</taxon>
        <taxon>Eucarida</taxon>
        <taxon>Decapoda</taxon>
        <taxon>Pleocyemata</taxon>
        <taxon>Brachyura</taxon>
        <taxon>Eubrachyura</taxon>
        <taxon>Portunoidea</taxon>
        <taxon>Portunidae</taxon>
        <taxon>Portuninae</taxon>
        <taxon>Portunus</taxon>
    </lineage>
</organism>
<keyword evidence="2" id="KW-1185">Reference proteome</keyword>
<protein>
    <submittedName>
        <fullName evidence="1">Uncharacterized protein</fullName>
    </submittedName>
</protein>
<dbReference type="Proteomes" id="UP000324222">
    <property type="component" value="Unassembled WGS sequence"/>
</dbReference>
<gene>
    <name evidence="1" type="ORF">E2C01_036324</name>
</gene>
<dbReference type="EMBL" id="VSRR010005534">
    <property type="protein sequence ID" value="MPC42697.1"/>
    <property type="molecule type" value="Genomic_DNA"/>
</dbReference>
<dbReference type="AlphaFoldDB" id="A0A5B7FAW4"/>
<sequence>MKFCPLSLLYSPLISFPLFFFLSLFSLLSSPLGPYQVTLPYLRDNQHPSVPLLPELIKALEEALWLRQVAAAAQK</sequence>
<name>A0A5B7FAW4_PORTR</name>
<accession>A0A5B7FAW4</accession>
<proteinExistence type="predicted"/>
<comment type="caution">
    <text evidence="1">The sequence shown here is derived from an EMBL/GenBank/DDBJ whole genome shotgun (WGS) entry which is preliminary data.</text>
</comment>
<evidence type="ECO:0000313" key="2">
    <source>
        <dbReference type="Proteomes" id="UP000324222"/>
    </source>
</evidence>
<reference evidence="1 2" key="1">
    <citation type="submission" date="2019-05" db="EMBL/GenBank/DDBJ databases">
        <title>Another draft genome of Portunus trituberculatus and its Hox gene families provides insights of decapod evolution.</title>
        <authorList>
            <person name="Jeong J.-H."/>
            <person name="Song I."/>
            <person name="Kim S."/>
            <person name="Choi T."/>
            <person name="Kim D."/>
            <person name="Ryu S."/>
            <person name="Kim W."/>
        </authorList>
    </citation>
    <scope>NUCLEOTIDE SEQUENCE [LARGE SCALE GENOMIC DNA]</scope>
    <source>
        <tissue evidence="1">Muscle</tissue>
    </source>
</reference>
<evidence type="ECO:0000313" key="1">
    <source>
        <dbReference type="EMBL" id="MPC42697.1"/>
    </source>
</evidence>